<accession>A0ABT3GIQ8</accession>
<organism evidence="14 15">
    <name type="scientific">Luteolibacter arcticus</name>
    <dbReference type="NCBI Taxonomy" id="1581411"/>
    <lineage>
        <taxon>Bacteria</taxon>
        <taxon>Pseudomonadati</taxon>
        <taxon>Verrucomicrobiota</taxon>
        <taxon>Verrucomicrobiia</taxon>
        <taxon>Verrucomicrobiales</taxon>
        <taxon>Verrucomicrobiaceae</taxon>
        <taxon>Luteolibacter</taxon>
    </lineage>
</organism>
<evidence type="ECO:0000256" key="11">
    <source>
        <dbReference type="ARBA" id="ARBA00023667"/>
    </source>
</evidence>
<keyword evidence="8" id="KW-0012">Acyltransferase</keyword>
<comment type="subcellular location">
    <subcellularLocation>
        <location evidence="1">Cell membrane</location>
        <topology evidence="1">Single-pass membrane protein</topology>
    </subcellularLocation>
</comment>
<dbReference type="Pfam" id="PF18927">
    <property type="entry name" value="CrtO"/>
    <property type="match status" value="1"/>
</dbReference>
<evidence type="ECO:0000313" key="14">
    <source>
        <dbReference type="EMBL" id="MCW1923397.1"/>
    </source>
</evidence>
<evidence type="ECO:0000256" key="2">
    <source>
        <dbReference type="ARBA" id="ARBA00022475"/>
    </source>
</evidence>
<evidence type="ECO:0000256" key="1">
    <source>
        <dbReference type="ARBA" id="ARBA00004162"/>
    </source>
</evidence>
<keyword evidence="3" id="KW-0808">Transferase</keyword>
<comment type="caution">
    <text evidence="14">The sequence shown here is derived from an EMBL/GenBank/DDBJ whole genome shotgun (WGS) entry which is preliminary data.</text>
</comment>
<comment type="function">
    <text evidence="12">Catalyzes the acylation of glycosyl-4,4'-diaponeurosporenoate, i.e. the esterification of glucose at the C6'' position with the carboxyl group of the C(15) fatty acid 12-methyltetradecanoic acid, to yield staphyloxanthin. This is the last step in the biosynthesis of this orange pigment, present in most staphylococci strains.</text>
</comment>
<evidence type="ECO:0000256" key="3">
    <source>
        <dbReference type="ARBA" id="ARBA00022679"/>
    </source>
</evidence>
<comment type="pathway">
    <text evidence="9">Carotenoid biosynthesis; staphyloxanthin biosynthesis; staphyloxanthin from farnesyl diphosphate: step 5/5.</text>
</comment>
<dbReference type="Proteomes" id="UP001320876">
    <property type="component" value="Unassembled WGS sequence"/>
</dbReference>
<comment type="similarity">
    <text evidence="10">Belongs to the acyltransferase CrtO family.</text>
</comment>
<evidence type="ECO:0000256" key="4">
    <source>
        <dbReference type="ARBA" id="ARBA00022692"/>
    </source>
</evidence>
<proteinExistence type="inferred from homology"/>
<keyword evidence="6 13" id="KW-1133">Transmembrane helix</keyword>
<keyword evidence="4 13" id="KW-0812">Transmembrane</keyword>
<feature type="transmembrane region" description="Helical" evidence="13">
    <location>
        <begin position="6"/>
        <end position="29"/>
    </location>
</feature>
<dbReference type="InterPro" id="IPR044021">
    <property type="entry name" value="CrtO"/>
</dbReference>
<feature type="transmembrane region" description="Helical" evidence="13">
    <location>
        <begin position="122"/>
        <end position="140"/>
    </location>
</feature>
<evidence type="ECO:0000256" key="6">
    <source>
        <dbReference type="ARBA" id="ARBA00022989"/>
    </source>
</evidence>
<evidence type="ECO:0000256" key="12">
    <source>
        <dbReference type="ARBA" id="ARBA00025324"/>
    </source>
</evidence>
<gene>
    <name evidence="14" type="ORF">OKA05_12600</name>
</gene>
<evidence type="ECO:0000256" key="10">
    <source>
        <dbReference type="ARBA" id="ARBA00023603"/>
    </source>
</evidence>
<keyword evidence="2" id="KW-1003">Cell membrane</keyword>
<keyword evidence="5" id="KW-0732">Signal</keyword>
<evidence type="ECO:0000256" key="7">
    <source>
        <dbReference type="ARBA" id="ARBA00023136"/>
    </source>
</evidence>
<evidence type="ECO:0000256" key="5">
    <source>
        <dbReference type="ARBA" id="ARBA00022729"/>
    </source>
</evidence>
<feature type="transmembrane region" description="Helical" evidence="13">
    <location>
        <begin position="98"/>
        <end position="116"/>
    </location>
</feature>
<dbReference type="RefSeq" id="WP_264487502.1">
    <property type="nucleotide sequence ID" value="NZ_JAPDDT010000004.1"/>
</dbReference>
<name>A0ABT3GIQ8_9BACT</name>
<protein>
    <recommendedName>
        <fullName evidence="11">Glycosyl-4,4'-diaponeurosporenoate acyltransferase</fullName>
    </recommendedName>
</protein>
<reference evidence="14 15" key="1">
    <citation type="submission" date="2022-10" db="EMBL/GenBank/DDBJ databases">
        <title>Luteolibacter arcticus strain CCTCC AB 2014275, whole genome shotgun sequencing project.</title>
        <authorList>
            <person name="Zhao G."/>
            <person name="Shen L."/>
        </authorList>
    </citation>
    <scope>NUCLEOTIDE SEQUENCE [LARGE SCALE GENOMIC DNA]</scope>
    <source>
        <strain evidence="14 15">CCTCC AB 2014275</strain>
    </source>
</reference>
<sequence length="160" mass="18198">MPGELPVAAVIAMNAAGLPALQLGCAWLFTRLPERWFNRPYRPQASRPGRGFLSIHRWKDAIPDGASWFRGGFAKATLTAHDPAYIRRFIAETRRGEACHWTVLAVIPLFFLWNPWWGDLIIAIYALAANLPCILIQRYNRCRLQHVLGRYTRTPTAARS</sequence>
<evidence type="ECO:0000256" key="13">
    <source>
        <dbReference type="SAM" id="Phobius"/>
    </source>
</evidence>
<dbReference type="EMBL" id="JAPDDT010000004">
    <property type="protein sequence ID" value="MCW1923397.1"/>
    <property type="molecule type" value="Genomic_DNA"/>
</dbReference>
<keyword evidence="15" id="KW-1185">Reference proteome</keyword>
<keyword evidence="7 13" id="KW-0472">Membrane</keyword>
<evidence type="ECO:0000313" key="15">
    <source>
        <dbReference type="Proteomes" id="UP001320876"/>
    </source>
</evidence>
<evidence type="ECO:0000256" key="8">
    <source>
        <dbReference type="ARBA" id="ARBA00023315"/>
    </source>
</evidence>
<evidence type="ECO:0000256" key="9">
    <source>
        <dbReference type="ARBA" id="ARBA00023588"/>
    </source>
</evidence>